<evidence type="ECO:0000256" key="3">
    <source>
        <dbReference type="ARBA" id="ARBA00022827"/>
    </source>
</evidence>
<evidence type="ECO:0000259" key="5">
    <source>
        <dbReference type="Pfam" id="PF00732"/>
    </source>
</evidence>
<dbReference type="EMBL" id="SNZP01000015">
    <property type="protein sequence ID" value="TDR73028.1"/>
    <property type="molecule type" value="Genomic_DNA"/>
</dbReference>
<keyword evidence="4" id="KW-0560">Oxidoreductase</keyword>
<name>A0A4R7B184_9NEIS</name>
<dbReference type="GO" id="GO:0016614">
    <property type="term" value="F:oxidoreductase activity, acting on CH-OH group of donors"/>
    <property type="evidence" value="ECO:0007669"/>
    <property type="project" value="InterPro"/>
</dbReference>
<accession>A0A4R7B184</accession>
<dbReference type="RefSeq" id="WP_133683270.1">
    <property type="nucleotide sequence ID" value="NZ_SNZP01000015.1"/>
</dbReference>
<evidence type="ECO:0000259" key="6">
    <source>
        <dbReference type="Pfam" id="PF05199"/>
    </source>
</evidence>
<gene>
    <name evidence="7" type="ORF">DFP86_11560</name>
</gene>
<keyword evidence="3" id="KW-0274">FAD</keyword>
<dbReference type="PANTHER" id="PTHR46056">
    <property type="entry name" value="LONG-CHAIN-ALCOHOL OXIDASE"/>
    <property type="match status" value="1"/>
</dbReference>
<evidence type="ECO:0000256" key="1">
    <source>
        <dbReference type="ARBA" id="ARBA00010790"/>
    </source>
</evidence>
<keyword evidence="8" id="KW-1185">Reference proteome</keyword>
<feature type="domain" description="Glucose-methanol-choline oxidoreductase N-terminal" evidence="5">
    <location>
        <begin position="85"/>
        <end position="304"/>
    </location>
</feature>
<dbReference type="Proteomes" id="UP000295611">
    <property type="component" value="Unassembled WGS sequence"/>
</dbReference>
<protein>
    <submittedName>
        <fullName evidence="7">Choline dehydrogenase-like flavoprotein</fullName>
    </submittedName>
</protein>
<dbReference type="InterPro" id="IPR036188">
    <property type="entry name" value="FAD/NAD-bd_sf"/>
</dbReference>
<dbReference type="GO" id="GO:0050660">
    <property type="term" value="F:flavin adenine dinucleotide binding"/>
    <property type="evidence" value="ECO:0007669"/>
    <property type="project" value="InterPro"/>
</dbReference>
<evidence type="ECO:0000313" key="8">
    <source>
        <dbReference type="Proteomes" id="UP000295611"/>
    </source>
</evidence>
<proteinExistence type="inferred from homology"/>
<sequence length="537" mass="57574">MTAIKMAIPDPWETGLSQGWQVTDGAELTEDLTLQADVAIVGSGAGGGMAAEVLAEHGFSVVLIEEGGLKSSRDFHLLEREAYPTLYQEAAARKTADRGITILQGRTVGGGTTVNWTSSFRTPVSTLAWWREQLGLHTLTEATLAPWFERAETRLGVADWLVEPNANNQALGRGCRALGIPYGQIRRNVRGCWNLGYCGMGCATNAKQSMLVTTIPAALTHGARLLTRLRVESLQFNAAADRVSSLRCLALVGDGIRPSGRTVTIQARQVVLSAGAIGTPALLLRSAAPDPHGLLGRRTFLHPVALSGARFKQRIDAFDGAPQTLYSDHFMHTQPIDGPLGFKLEVPPVHPLLMAATLSGFGAAHAAQMRDLPHLQVMLALSRDGFHPASQGGAVRLGRDGLPQLDYPLGDVEWDAIRRSWLTMAELQFAAGAESVLTVHELARPARSWAEARRQIGDLPLKAGLARVVSAHVMGGAAMGADARSGVVDQWGRHWQLTNLTVIDGSVFPTSIGANPQLSVYAFSLRAAEALATRMRP</sequence>
<reference evidence="7 8" key="1">
    <citation type="submission" date="2019-03" db="EMBL/GenBank/DDBJ databases">
        <title>Genomic Encyclopedia of Type Strains, Phase III (KMG-III): the genomes of soil and plant-associated and newly described type strains.</title>
        <authorList>
            <person name="Whitman W."/>
        </authorList>
    </citation>
    <scope>NUCLEOTIDE SEQUENCE [LARGE SCALE GENOMIC DNA]</scope>
    <source>
        <strain evidence="7 8">CECT 8976</strain>
    </source>
</reference>
<dbReference type="Pfam" id="PF00732">
    <property type="entry name" value="GMC_oxred_N"/>
    <property type="match status" value="1"/>
</dbReference>
<evidence type="ECO:0000256" key="4">
    <source>
        <dbReference type="ARBA" id="ARBA00023002"/>
    </source>
</evidence>
<dbReference type="PANTHER" id="PTHR46056:SF12">
    <property type="entry name" value="LONG-CHAIN-ALCOHOL OXIDASE"/>
    <property type="match status" value="1"/>
</dbReference>
<dbReference type="InterPro" id="IPR000172">
    <property type="entry name" value="GMC_OxRdtase_N"/>
</dbReference>
<feature type="domain" description="Glucose-methanol-choline oxidoreductase C-terminal" evidence="6">
    <location>
        <begin position="391"/>
        <end position="523"/>
    </location>
</feature>
<comment type="similarity">
    <text evidence="1">Belongs to the GMC oxidoreductase family.</text>
</comment>
<keyword evidence="2" id="KW-0285">Flavoprotein</keyword>
<evidence type="ECO:0000256" key="2">
    <source>
        <dbReference type="ARBA" id="ARBA00022630"/>
    </source>
</evidence>
<comment type="caution">
    <text evidence="7">The sequence shown here is derived from an EMBL/GenBank/DDBJ whole genome shotgun (WGS) entry which is preliminary data.</text>
</comment>
<organism evidence="7 8">
    <name type="scientific">Paludibacterium purpuratum</name>
    <dbReference type="NCBI Taxonomy" id="1144873"/>
    <lineage>
        <taxon>Bacteria</taxon>
        <taxon>Pseudomonadati</taxon>
        <taxon>Pseudomonadota</taxon>
        <taxon>Betaproteobacteria</taxon>
        <taxon>Neisseriales</taxon>
        <taxon>Chromobacteriaceae</taxon>
        <taxon>Paludibacterium</taxon>
    </lineage>
</organism>
<dbReference type="Gene3D" id="3.50.50.60">
    <property type="entry name" value="FAD/NAD(P)-binding domain"/>
    <property type="match status" value="2"/>
</dbReference>
<dbReference type="AlphaFoldDB" id="A0A4R7B184"/>
<dbReference type="InterPro" id="IPR007867">
    <property type="entry name" value="GMC_OxRtase_C"/>
</dbReference>
<dbReference type="SUPFAM" id="SSF51905">
    <property type="entry name" value="FAD/NAD(P)-binding domain"/>
    <property type="match status" value="1"/>
</dbReference>
<dbReference type="Pfam" id="PF05199">
    <property type="entry name" value="GMC_oxred_C"/>
    <property type="match status" value="1"/>
</dbReference>
<dbReference type="OrthoDB" id="9787779at2"/>
<evidence type="ECO:0000313" key="7">
    <source>
        <dbReference type="EMBL" id="TDR73028.1"/>
    </source>
</evidence>